<gene>
    <name evidence="3" type="ORF">FHS22_006761</name>
</gene>
<proteinExistence type="predicted"/>
<evidence type="ECO:0000256" key="1">
    <source>
        <dbReference type="SAM" id="MobiDB-lite"/>
    </source>
</evidence>
<evidence type="ECO:0000313" key="4">
    <source>
        <dbReference type="Proteomes" id="UP000562352"/>
    </source>
</evidence>
<dbReference type="RefSeq" id="WP_184948181.1">
    <property type="nucleotide sequence ID" value="NZ_BAAAWZ010000001.1"/>
</dbReference>
<keyword evidence="4" id="KW-1185">Reference proteome</keyword>
<keyword evidence="2" id="KW-0472">Membrane</keyword>
<keyword evidence="2" id="KW-1133">Transmembrane helix</keyword>
<evidence type="ECO:0000256" key="2">
    <source>
        <dbReference type="SAM" id="Phobius"/>
    </source>
</evidence>
<accession>A0A841DGN0</accession>
<keyword evidence="2" id="KW-0812">Transmembrane</keyword>
<sequence length="64" mass="6876">MSANLIIEILLGVLLTVSALVTVAVLWPGRPQHRSRPRTSSASVRRPPRHRPRMTGGSHLGASG</sequence>
<dbReference type="AlphaFoldDB" id="A0A841DGN0"/>
<dbReference type="Proteomes" id="UP000562352">
    <property type="component" value="Unassembled WGS sequence"/>
</dbReference>
<comment type="caution">
    <text evidence="3">The sequence shown here is derived from an EMBL/GenBank/DDBJ whole genome shotgun (WGS) entry which is preliminary data.</text>
</comment>
<feature type="region of interest" description="Disordered" evidence="1">
    <location>
        <begin position="30"/>
        <end position="64"/>
    </location>
</feature>
<evidence type="ECO:0000313" key="3">
    <source>
        <dbReference type="EMBL" id="MBB5967458.1"/>
    </source>
</evidence>
<dbReference type="EMBL" id="JACHJJ010000033">
    <property type="protein sequence ID" value="MBB5967458.1"/>
    <property type="molecule type" value="Genomic_DNA"/>
</dbReference>
<name>A0A841DGN0_PLAVE</name>
<reference evidence="3 4" key="1">
    <citation type="submission" date="2020-08" db="EMBL/GenBank/DDBJ databases">
        <title>Genomic Encyclopedia of Type Strains, Phase III (KMG-III): the genomes of soil and plant-associated and newly described type strains.</title>
        <authorList>
            <person name="Whitman W."/>
        </authorList>
    </citation>
    <scope>NUCLEOTIDE SEQUENCE [LARGE SCALE GENOMIC DNA]</scope>
    <source>
        <strain evidence="3 4">CECT 3303</strain>
    </source>
</reference>
<feature type="transmembrane region" description="Helical" evidence="2">
    <location>
        <begin position="6"/>
        <end position="27"/>
    </location>
</feature>
<protein>
    <submittedName>
        <fullName evidence="3">Uncharacterized protein</fullName>
    </submittedName>
</protein>
<organism evidence="3 4">
    <name type="scientific">Planomonospora venezuelensis</name>
    <dbReference type="NCBI Taxonomy" id="1999"/>
    <lineage>
        <taxon>Bacteria</taxon>
        <taxon>Bacillati</taxon>
        <taxon>Actinomycetota</taxon>
        <taxon>Actinomycetes</taxon>
        <taxon>Streptosporangiales</taxon>
        <taxon>Streptosporangiaceae</taxon>
        <taxon>Planomonospora</taxon>
    </lineage>
</organism>